<feature type="transmembrane region" description="Helical" evidence="1">
    <location>
        <begin position="7"/>
        <end position="28"/>
    </location>
</feature>
<keyword evidence="1" id="KW-0472">Membrane</keyword>
<dbReference type="EMBL" id="JAIWIU010000325">
    <property type="protein sequence ID" value="MCA2019210.1"/>
    <property type="molecule type" value="Genomic_DNA"/>
</dbReference>
<evidence type="ECO:0000313" key="3">
    <source>
        <dbReference type="Proteomes" id="UP001199044"/>
    </source>
</evidence>
<sequence length="29" mass="3109">MNFELKASLIITAICFAVFIGFAFVAIAS</sequence>
<dbReference type="NCBIfam" id="NF033411">
    <property type="entry name" value="small_mem_YnhF"/>
    <property type="match status" value="1"/>
</dbReference>
<keyword evidence="1" id="KW-1133">Transmembrane helix</keyword>
<keyword evidence="1" id="KW-0812">Transmembrane</keyword>
<evidence type="ECO:0000313" key="2">
    <source>
        <dbReference type="EMBL" id="MCA2019210.1"/>
    </source>
</evidence>
<accession>A0ABS7YU41</accession>
<evidence type="ECO:0000256" key="1">
    <source>
        <dbReference type="SAM" id="Phobius"/>
    </source>
</evidence>
<dbReference type="Proteomes" id="UP001199044">
    <property type="component" value="Unassembled WGS sequence"/>
</dbReference>
<reference evidence="3" key="1">
    <citation type="submission" date="2023-07" db="EMBL/GenBank/DDBJ databases">
        <title>Molecular identification of indigenous halophilic bacteria isolated from red sea cost, biodegradation of synthetic dyes and assessment of degraded metabolite toxicity.</title>
        <authorList>
            <person name="Chaieb K."/>
            <person name="Altayb H.N."/>
        </authorList>
    </citation>
    <scope>NUCLEOTIDE SEQUENCE [LARGE SCALE GENOMIC DNA]</scope>
    <source>
        <strain evidence="3">K20</strain>
    </source>
</reference>
<organism evidence="2 3">
    <name type="scientific">Vibrio tritonius</name>
    <dbReference type="NCBI Taxonomy" id="1435069"/>
    <lineage>
        <taxon>Bacteria</taxon>
        <taxon>Pseudomonadati</taxon>
        <taxon>Pseudomonadota</taxon>
        <taxon>Gammaproteobacteria</taxon>
        <taxon>Vibrionales</taxon>
        <taxon>Vibrionaceae</taxon>
        <taxon>Vibrio</taxon>
    </lineage>
</organism>
<keyword evidence="3" id="KW-1185">Reference proteome</keyword>
<protein>
    <submittedName>
        <fullName evidence="2">YnhF family membrane protein</fullName>
    </submittedName>
</protein>
<name>A0ABS7YU41_9VIBR</name>
<dbReference type="RefSeq" id="WP_225252415.1">
    <property type="nucleotide sequence ID" value="NZ_JAIWIU010000325.1"/>
</dbReference>
<comment type="caution">
    <text evidence="2">The sequence shown here is derived from an EMBL/GenBank/DDBJ whole genome shotgun (WGS) entry which is preliminary data.</text>
</comment>
<gene>
    <name evidence="2" type="ORF">LDJ79_24150</name>
</gene>
<dbReference type="InterPro" id="IPR047743">
    <property type="entry name" value="YnhF-like"/>
</dbReference>
<proteinExistence type="predicted"/>